<dbReference type="WBParaSite" id="ACRNAN_scaffold3656.g20900.t1">
    <property type="protein sequence ID" value="ACRNAN_scaffold3656.g20900.t1"/>
    <property type="gene ID" value="ACRNAN_scaffold3656.g20900"/>
</dbReference>
<accession>A0A914DTT7</accession>
<dbReference type="GO" id="GO:0016020">
    <property type="term" value="C:membrane"/>
    <property type="evidence" value="ECO:0007669"/>
    <property type="project" value="UniProtKB-SubCell"/>
</dbReference>
<comment type="subcellular location">
    <subcellularLocation>
        <location evidence="1">Membrane</location>
    </subcellularLocation>
</comment>
<evidence type="ECO:0000256" key="5">
    <source>
        <dbReference type="SAM" id="Phobius"/>
    </source>
</evidence>
<dbReference type="SUPFAM" id="SSF81321">
    <property type="entry name" value="Family A G protein-coupled receptor-like"/>
    <property type="match status" value="1"/>
</dbReference>
<keyword evidence="7" id="KW-1185">Reference proteome</keyword>
<evidence type="ECO:0000313" key="7">
    <source>
        <dbReference type="Proteomes" id="UP000887540"/>
    </source>
</evidence>
<sequence>MDNTIIYFDFYFCTVITAIWICGYRVGQTIALLMAFDRLLAIWKPTLYAKRQGNSSVIASFILVAIVFCFLLFFFVFGANLSAKLNLISCLGLPGIYYLKVVPAYSGIVSITFFVTYVTSLLLFTRRFAKTMKNQAHAQKQMSKVQTKIFITVSMALLFYSFFYVIPTMMQMSTYYLGFPANIASFATNIIFYGAEFNGVLNALIYLSTHHEFKECNRRFVYGIIGRSVGSKMEPSKVFTTVKTIKTSNIISVAK</sequence>
<keyword evidence="2 5" id="KW-0812">Transmembrane</keyword>
<evidence type="ECO:0000256" key="3">
    <source>
        <dbReference type="ARBA" id="ARBA00022989"/>
    </source>
</evidence>
<evidence type="ECO:0000256" key="2">
    <source>
        <dbReference type="ARBA" id="ARBA00022692"/>
    </source>
</evidence>
<evidence type="ECO:0000256" key="1">
    <source>
        <dbReference type="ARBA" id="ARBA00004370"/>
    </source>
</evidence>
<feature type="transmembrane region" description="Helical" evidence="5">
    <location>
        <begin position="6"/>
        <end position="36"/>
    </location>
</feature>
<keyword evidence="4 5" id="KW-0472">Membrane</keyword>
<dbReference type="InterPro" id="IPR017452">
    <property type="entry name" value="GPCR_Rhodpsn_7TM"/>
</dbReference>
<protein>
    <submittedName>
        <fullName evidence="8">G-protein coupled receptors family 1 profile domain-containing protein</fullName>
    </submittedName>
</protein>
<feature type="transmembrane region" description="Helical" evidence="5">
    <location>
        <begin position="145"/>
        <end position="166"/>
    </location>
</feature>
<dbReference type="AlphaFoldDB" id="A0A914DTT7"/>
<feature type="transmembrane region" description="Helical" evidence="5">
    <location>
        <begin position="97"/>
        <end position="124"/>
    </location>
</feature>
<reference evidence="8" key="1">
    <citation type="submission" date="2022-11" db="UniProtKB">
        <authorList>
            <consortium name="WormBaseParasite"/>
        </authorList>
    </citation>
    <scope>IDENTIFICATION</scope>
</reference>
<evidence type="ECO:0000313" key="8">
    <source>
        <dbReference type="WBParaSite" id="ACRNAN_scaffold3656.g20900.t1"/>
    </source>
</evidence>
<dbReference type="PROSITE" id="PS50262">
    <property type="entry name" value="G_PROTEIN_RECEP_F1_2"/>
    <property type="match status" value="1"/>
</dbReference>
<organism evidence="7 8">
    <name type="scientific">Acrobeloides nanus</name>
    <dbReference type="NCBI Taxonomy" id="290746"/>
    <lineage>
        <taxon>Eukaryota</taxon>
        <taxon>Metazoa</taxon>
        <taxon>Ecdysozoa</taxon>
        <taxon>Nematoda</taxon>
        <taxon>Chromadorea</taxon>
        <taxon>Rhabditida</taxon>
        <taxon>Tylenchina</taxon>
        <taxon>Cephalobomorpha</taxon>
        <taxon>Cephaloboidea</taxon>
        <taxon>Cephalobidae</taxon>
        <taxon>Acrobeloides</taxon>
    </lineage>
</organism>
<feature type="domain" description="G-protein coupled receptors family 1 profile" evidence="6">
    <location>
        <begin position="1"/>
        <end position="206"/>
    </location>
</feature>
<name>A0A914DTT7_9BILA</name>
<dbReference type="Gene3D" id="1.20.1070.10">
    <property type="entry name" value="Rhodopsin 7-helix transmembrane proteins"/>
    <property type="match status" value="1"/>
</dbReference>
<keyword evidence="3 5" id="KW-1133">Transmembrane helix</keyword>
<feature type="transmembrane region" description="Helical" evidence="5">
    <location>
        <begin position="186"/>
        <end position="209"/>
    </location>
</feature>
<dbReference type="Proteomes" id="UP000887540">
    <property type="component" value="Unplaced"/>
</dbReference>
<evidence type="ECO:0000256" key="4">
    <source>
        <dbReference type="ARBA" id="ARBA00023136"/>
    </source>
</evidence>
<proteinExistence type="predicted"/>
<evidence type="ECO:0000259" key="6">
    <source>
        <dbReference type="PROSITE" id="PS50262"/>
    </source>
</evidence>
<feature type="transmembrane region" description="Helical" evidence="5">
    <location>
        <begin position="57"/>
        <end position="77"/>
    </location>
</feature>